<evidence type="ECO:0000256" key="6">
    <source>
        <dbReference type="ARBA" id="ARBA00022527"/>
    </source>
</evidence>
<feature type="region of interest" description="Disordered" evidence="16">
    <location>
        <begin position="492"/>
        <end position="566"/>
    </location>
</feature>
<evidence type="ECO:0000256" key="4">
    <source>
        <dbReference type="ARBA" id="ARBA00022473"/>
    </source>
</evidence>
<dbReference type="Gene3D" id="1.10.510.10">
    <property type="entry name" value="Transferase(Phosphotransferase) domain 1"/>
    <property type="match status" value="1"/>
</dbReference>
<evidence type="ECO:0000256" key="2">
    <source>
        <dbReference type="ARBA" id="ARBA00004496"/>
    </source>
</evidence>
<comment type="catalytic activity">
    <reaction evidence="13">
        <text>L-seryl-[protein] + ATP = O-phospho-L-seryl-[protein] + ADP + H(+)</text>
        <dbReference type="Rhea" id="RHEA:17989"/>
        <dbReference type="Rhea" id="RHEA-COMP:9863"/>
        <dbReference type="Rhea" id="RHEA-COMP:11604"/>
        <dbReference type="ChEBI" id="CHEBI:15378"/>
        <dbReference type="ChEBI" id="CHEBI:29999"/>
        <dbReference type="ChEBI" id="CHEBI:30616"/>
        <dbReference type="ChEBI" id="CHEBI:83421"/>
        <dbReference type="ChEBI" id="CHEBI:456216"/>
        <dbReference type="EC" id="2.7.11.1"/>
    </reaction>
</comment>
<feature type="coiled-coil region" evidence="15">
    <location>
        <begin position="72"/>
        <end position="99"/>
    </location>
</feature>
<evidence type="ECO:0000256" key="8">
    <source>
        <dbReference type="ARBA" id="ARBA00022741"/>
    </source>
</evidence>
<evidence type="ECO:0000256" key="5">
    <source>
        <dbReference type="ARBA" id="ARBA00022490"/>
    </source>
</evidence>
<dbReference type="InterPro" id="IPR024678">
    <property type="entry name" value="Kinase_OSR1/WNK_CCT"/>
</dbReference>
<dbReference type="Gene3D" id="3.30.200.20">
    <property type="entry name" value="Phosphorylase Kinase, domain 1"/>
    <property type="match status" value="1"/>
</dbReference>
<feature type="compositionally biased region" description="Low complexity" evidence="16">
    <location>
        <begin position="790"/>
        <end position="804"/>
    </location>
</feature>
<accession>A0A1B0GQH8</accession>
<feature type="region of interest" description="Disordered" evidence="16">
    <location>
        <begin position="869"/>
        <end position="894"/>
    </location>
</feature>
<dbReference type="GO" id="GO:0140693">
    <property type="term" value="F:molecular condensate scaffold activity"/>
    <property type="evidence" value="ECO:0007669"/>
    <property type="project" value="UniProtKB-ARBA"/>
</dbReference>
<evidence type="ECO:0000256" key="14">
    <source>
        <dbReference type="ARBA" id="ARBA00061662"/>
    </source>
</evidence>
<dbReference type="SMART" id="SM00220">
    <property type="entry name" value="S_TKc"/>
    <property type="match status" value="1"/>
</dbReference>
<dbReference type="InterPro" id="IPR050588">
    <property type="entry name" value="WNK_Ser-Thr_kinase"/>
</dbReference>
<dbReference type="FunFam" id="3.30.200.20:FF:001054">
    <property type="entry name" value="Serine/threonine-protein kinase WNK1"/>
    <property type="match status" value="1"/>
</dbReference>
<dbReference type="EC" id="2.7.11.1" evidence="3"/>
<dbReference type="AlphaFoldDB" id="A0A1B0GQH8"/>
<dbReference type="Proteomes" id="UP000092462">
    <property type="component" value="Unassembled WGS sequence"/>
</dbReference>
<proteinExistence type="inferred from homology"/>
<keyword evidence="5" id="KW-0963">Cytoplasm</keyword>
<keyword evidence="6" id="KW-0723">Serine/threonine-protein kinase</keyword>
<dbReference type="Pfam" id="PF24889">
    <property type="entry name" value="CCTL2_WNK"/>
    <property type="match status" value="1"/>
</dbReference>
<dbReference type="VEuPathDB" id="VectorBase:PPAI009764"/>
<keyword evidence="4" id="KW-0217">Developmental protein</keyword>
<keyword evidence="11 15" id="KW-0175">Coiled coil</keyword>
<feature type="region of interest" description="Disordered" evidence="16">
    <location>
        <begin position="781"/>
        <end position="804"/>
    </location>
</feature>
<dbReference type="PROSITE" id="PS50011">
    <property type="entry name" value="PROTEIN_KINASE_DOM"/>
    <property type="match status" value="1"/>
</dbReference>
<comment type="cofactor">
    <cofactor evidence="1">
        <name>Mg(2+)</name>
        <dbReference type="ChEBI" id="CHEBI:18420"/>
    </cofactor>
</comment>
<feature type="compositionally biased region" description="Polar residues" evidence="16">
    <location>
        <begin position="528"/>
        <end position="541"/>
    </location>
</feature>
<dbReference type="InterPro" id="IPR056865">
    <property type="entry name" value="CCTL2_WNK"/>
</dbReference>
<sequence>MAQTGGGSVAPDAPAPAPPAPPAPAPAKVTNNNDGSKAIIVAESPLGVLRFVRKSLENRAYYDNDATETECTRNLDDNIEILSQEAKNLEAKFKKTEERLVQYGPIFDPERFVEQQKEAKEDKDLGVNISPCKRFLKLNEEIGRGSFKTVFRGWDTHTGVDVAWCELLDKKVSKAERQRFKEEADMLKNLQHPNIVRFYNCWEETVGKRKNIVLVTELMLSGTLKSYLRRFKRINPKVLKSWCRQILKGLSFLHSRTPPIIHRDLKCDNIFITGTTGSVKIGDLGLATLKNRSFAKSVIGTPEFMAPEMYEEHYDEGVDVYAFGMCMLEMSTSEYPYSECSGPAQIYKKVTSGIKPASLEKVENPEVREIIESCIQVKKEARPSCKDLLNSEFFAQDIGIRLEPTQKETFMANPDATRIDFRLRVINPKKRPAKYKENEAVQFFFDYAHDDYDELAVEMARGNHILDEDIREVAKLLKIQVNALIAERKKLQVKEEQPPPPAPQPVVPAAKVEPVAEPEPEVKTPAASQTPQQLNRQTSEASEPKSGKQAKARRPNKSSERPKLQVTKVVNGTVHCVLENRLNTITFKFDISDMNPEEIANNLLSQQLLMENQYAYFMELIRDVVLQLKSNPNQLPQPIQPRRNMDKVRHASLTRQRPAFKLHHRHKSRDETSTTTTSSLMQMFDPQIISHEFLAGNFYTSHDDGTSGTTGSDESVGSGETEHAREDGDGISRKMSTASECTISSSEHTPENTVVGGVDQDKRQQMVRKVSRFTVTPLEMTTTPDSVDEAPTAADAPAPVKPVGPEHINTLEQLKIELENITHAHVPAIVKQKDISVQGASGQATPNIPPGRDECLPDGEICQSPMTEGIHIPSEVPPSRILTPRSDSPVREELPPVVKDTTPIVSPVEEIKTSVEPKVEDMPPPVVATVTERTDDNHSTEGKRIKQLAQLEVELAKLHKGSGTSETPPVLSPAPPTTSTAPSLTPVPLVASPATPAPIATAATAAPSVASTTLPTVVSTSTTVAPPTALPPISVAPVASSAVFPAPPLASESSPVVEEKPKADPVRKVSRFQVSTVKENKEIVEKDPEPAQTSSNQIVGIGPVNGFPIPIVNLGQTINLVQPKEDEISQFTELKRNVEEAKLMLSKMNLEPNSRQQLRILLSRQHLEEEELRLRHFMELEKFQKSVADQIEHESNAIHGVNGNPF</sequence>
<keyword evidence="9" id="KW-0418">Kinase</keyword>
<dbReference type="GO" id="GO:0071474">
    <property type="term" value="P:cellular hyperosmotic response"/>
    <property type="evidence" value="ECO:0007669"/>
    <property type="project" value="UniProtKB-ARBA"/>
</dbReference>
<evidence type="ECO:0000256" key="11">
    <source>
        <dbReference type="ARBA" id="ARBA00023054"/>
    </source>
</evidence>
<evidence type="ECO:0000256" key="13">
    <source>
        <dbReference type="ARBA" id="ARBA00048679"/>
    </source>
</evidence>
<dbReference type="EnsemblMetazoa" id="PPAI009764-RA">
    <property type="protein sequence ID" value="PPAI009764-PA"/>
    <property type="gene ID" value="PPAI009764"/>
</dbReference>
<feature type="compositionally biased region" description="Low complexity" evidence="16">
    <location>
        <begin position="706"/>
        <end position="719"/>
    </location>
</feature>
<dbReference type="GO" id="GO:0004674">
    <property type="term" value="F:protein serine/threonine kinase activity"/>
    <property type="evidence" value="ECO:0007669"/>
    <property type="project" value="UniProtKB-KW"/>
</dbReference>
<feature type="region of interest" description="Disordered" evidence="16">
    <location>
        <begin position="960"/>
        <end position="985"/>
    </location>
</feature>
<dbReference type="PROSITE" id="PS00108">
    <property type="entry name" value="PROTEIN_KINASE_ST"/>
    <property type="match status" value="1"/>
</dbReference>
<comment type="subcellular location">
    <subcellularLocation>
        <location evidence="2">Cytoplasm</location>
    </subcellularLocation>
</comment>
<dbReference type="GO" id="GO:0006884">
    <property type="term" value="P:cell volume homeostasis"/>
    <property type="evidence" value="ECO:0007669"/>
    <property type="project" value="UniProtKB-ARBA"/>
</dbReference>
<feature type="compositionally biased region" description="Pro residues" evidence="16">
    <location>
        <begin position="13"/>
        <end position="25"/>
    </location>
</feature>
<evidence type="ECO:0000256" key="9">
    <source>
        <dbReference type="ARBA" id="ARBA00022777"/>
    </source>
</evidence>
<dbReference type="EMBL" id="AJVK01017133">
    <property type="status" value="NOT_ANNOTATED_CDS"/>
    <property type="molecule type" value="Genomic_DNA"/>
</dbReference>
<keyword evidence="7" id="KW-0808">Transferase</keyword>
<reference evidence="17" key="1">
    <citation type="submission" date="2022-08" db="UniProtKB">
        <authorList>
            <consortium name="EnsemblMetazoa"/>
        </authorList>
    </citation>
    <scope>IDENTIFICATION</scope>
    <source>
        <strain evidence="17">Israel</strain>
    </source>
</reference>
<feature type="region of interest" description="Disordered" evidence="16">
    <location>
        <begin position="1"/>
        <end position="31"/>
    </location>
</feature>
<protein>
    <recommendedName>
        <fullName evidence="3">non-specific serine/threonine protein kinase</fullName>
        <ecNumber evidence="3">2.7.11.1</ecNumber>
    </recommendedName>
</protein>
<dbReference type="GO" id="GO:0005524">
    <property type="term" value="F:ATP binding"/>
    <property type="evidence" value="ECO:0007669"/>
    <property type="project" value="UniProtKB-KW"/>
</dbReference>
<keyword evidence="18" id="KW-1185">Reference proteome</keyword>
<dbReference type="GO" id="GO:0140694">
    <property type="term" value="P:membraneless organelle assembly"/>
    <property type="evidence" value="ECO:0007669"/>
    <property type="project" value="UniProtKB-ARBA"/>
</dbReference>
<feature type="compositionally biased region" description="Basic and acidic residues" evidence="16">
    <location>
        <begin position="720"/>
        <end position="732"/>
    </location>
</feature>
<evidence type="ECO:0000256" key="1">
    <source>
        <dbReference type="ARBA" id="ARBA00001946"/>
    </source>
</evidence>
<evidence type="ECO:0000256" key="12">
    <source>
        <dbReference type="ARBA" id="ARBA00047899"/>
    </source>
</evidence>
<comment type="catalytic activity">
    <reaction evidence="12">
        <text>L-threonyl-[protein] + ATP = O-phospho-L-threonyl-[protein] + ADP + H(+)</text>
        <dbReference type="Rhea" id="RHEA:46608"/>
        <dbReference type="Rhea" id="RHEA-COMP:11060"/>
        <dbReference type="Rhea" id="RHEA-COMP:11605"/>
        <dbReference type="ChEBI" id="CHEBI:15378"/>
        <dbReference type="ChEBI" id="CHEBI:30013"/>
        <dbReference type="ChEBI" id="CHEBI:30616"/>
        <dbReference type="ChEBI" id="CHEBI:61977"/>
        <dbReference type="ChEBI" id="CHEBI:456216"/>
        <dbReference type="EC" id="2.7.11.1"/>
    </reaction>
</comment>
<dbReference type="PANTHER" id="PTHR13902">
    <property type="entry name" value="SERINE/THREONINE-PROTEIN KINASE WNK WITH NO LYSINE -RELATED"/>
    <property type="match status" value="1"/>
</dbReference>
<evidence type="ECO:0000313" key="17">
    <source>
        <dbReference type="EnsemblMetazoa" id="PPAI009764-PA"/>
    </source>
</evidence>
<dbReference type="SUPFAM" id="SSF56112">
    <property type="entry name" value="Protein kinase-like (PK-like)"/>
    <property type="match status" value="1"/>
</dbReference>
<dbReference type="GO" id="GO:0005737">
    <property type="term" value="C:cytoplasm"/>
    <property type="evidence" value="ECO:0007669"/>
    <property type="project" value="UniProtKB-SubCell"/>
</dbReference>
<evidence type="ECO:0000256" key="3">
    <source>
        <dbReference type="ARBA" id="ARBA00012513"/>
    </source>
</evidence>
<dbReference type="InterPro" id="IPR011009">
    <property type="entry name" value="Kinase-like_dom_sf"/>
</dbReference>
<dbReference type="InterPro" id="IPR008271">
    <property type="entry name" value="Ser/Thr_kinase_AS"/>
</dbReference>
<evidence type="ECO:0000256" key="16">
    <source>
        <dbReference type="SAM" id="MobiDB-lite"/>
    </source>
</evidence>
<organism evidence="17 18">
    <name type="scientific">Phlebotomus papatasi</name>
    <name type="common">Sandfly</name>
    <dbReference type="NCBI Taxonomy" id="29031"/>
    <lineage>
        <taxon>Eukaryota</taxon>
        <taxon>Metazoa</taxon>
        <taxon>Ecdysozoa</taxon>
        <taxon>Arthropoda</taxon>
        <taxon>Hexapoda</taxon>
        <taxon>Insecta</taxon>
        <taxon>Pterygota</taxon>
        <taxon>Neoptera</taxon>
        <taxon>Endopterygota</taxon>
        <taxon>Diptera</taxon>
        <taxon>Nematocera</taxon>
        <taxon>Psychodoidea</taxon>
        <taxon>Psychodidae</taxon>
        <taxon>Phlebotomus</taxon>
        <taxon>Phlebotomus</taxon>
    </lineage>
</organism>
<dbReference type="FunFam" id="1.10.510.10:FF:000006">
    <property type="entry name" value="Serine/threonine-protein kinase WNK1 isoform 2"/>
    <property type="match status" value="1"/>
</dbReference>
<evidence type="ECO:0000313" key="18">
    <source>
        <dbReference type="Proteomes" id="UP000092462"/>
    </source>
</evidence>
<dbReference type="Pfam" id="PF12202">
    <property type="entry name" value="OSR1_C"/>
    <property type="match status" value="1"/>
</dbReference>
<dbReference type="EMBL" id="AJVK01017132">
    <property type="status" value="NOT_ANNOTATED_CDS"/>
    <property type="molecule type" value="Genomic_DNA"/>
</dbReference>
<evidence type="ECO:0000256" key="15">
    <source>
        <dbReference type="SAM" id="Coils"/>
    </source>
</evidence>
<dbReference type="CDD" id="cd13983">
    <property type="entry name" value="STKc_WNK"/>
    <property type="match status" value="1"/>
</dbReference>
<name>A0A1B0GQH8_PHLPP</name>
<evidence type="ECO:0000256" key="7">
    <source>
        <dbReference type="ARBA" id="ARBA00022679"/>
    </source>
</evidence>
<comment type="similarity">
    <text evidence="14">Belongs to the protein kinase superfamily. Ser/Thr protein kinase family. WNK subfamily.</text>
</comment>
<keyword evidence="8" id="KW-0547">Nucleotide-binding</keyword>
<dbReference type="InterPro" id="IPR000719">
    <property type="entry name" value="Prot_kinase_dom"/>
</dbReference>
<evidence type="ECO:0000256" key="10">
    <source>
        <dbReference type="ARBA" id="ARBA00022840"/>
    </source>
</evidence>
<dbReference type="VEuPathDB" id="VectorBase:PPAPM1_012512"/>
<feature type="region of interest" description="Disordered" evidence="16">
    <location>
        <begin position="700"/>
        <end position="732"/>
    </location>
</feature>
<dbReference type="Gene3D" id="3.10.20.90">
    <property type="entry name" value="Phosphatidylinositol 3-kinase Catalytic Subunit, Chain A, domain 1"/>
    <property type="match status" value="2"/>
</dbReference>
<dbReference type="Pfam" id="PF00069">
    <property type="entry name" value="Pkinase"/>
    <property type="match status" value="1"/>
</dbReference>
<keyword evidence="10" id="KW-0067">ATP-binding</keyword>